<protein>
    <submittedName>
        <fullName evidence="2">Uncharacterized protein</fullName>
    </submittedName>
</protein>
<accession>C4JE71</accession>
<reference evidence="3" key="1">
    <citation type="journal article" date="2009" name="Genome Res.">
        <title>Comparative genomic analyses of the human fungal pathogens Coccidioides and their relatives.</title>
        <authorList>
            <person name="Sharpton T.J."/>
            <person name="Stajich J.E."/>
            <person name="Rounsley S.D."/>
            <person name="Gardner M.J."/>
            <person name="Wortman J.R."/>
            <person name="Jordar V.S."/>
            <person name="Maiti R."/>
            <person name="Kodira C.D."/>
            <person name="Neafsey D.E."/>
            <person name="Zeng Q."/>
            <person name="Hung C.-Y."/>
            <person name="McMahan C."/>
            <person name="Muszewska A."/>
            <person name="Grynberg M."/>
            <person name="Mandel M.A."/>
            <person name="Kellner E.M."/>
            <person name="Barker B.M."/>
            <person name="Galgiani J.N."/>
            <person name="Orbach M.J."/>
            <person name="Kirkland T.N."/>
            <person name="Cole G.T."/>
            <person name="Henn M.R."/>
            <person name="Birren B.W."/>
            <person name="Taylor J.W."/>
        </authorList>
    </citation>
    <scope>NUCLEOTIDE SEQUENCE [LARGE SCALE GENOMIC DNA]</scope>
    <source>
        <strain evidence="3">UAMH 1704</strain>
    </source>
</reference>
<gene>
    <name evidence="2" type="ORF">UREG_00495</name>
</gene>
<name>C4JE71_UNCRE</name>
<dbReference type="InParanoid" id="C4JE71"/>
<dbReference type="GeneID" id="8437293"/>
<sequence>MPTRFKTGGANGTIAPSNQPTTRNIEPLPQADAGAGAGASIQVPPSPEYSTQTRSICRSNC</sequence>
<feature type="compositionally biased region" description="Polar residues" evidence="1">
    <location>
        <begin position="14"/>
        <end position="24"/>
    </location>
</feature>
<dbReference type="VEuPathDB" id="FungiDB:UREG_00495"/>
<feature type="compositionally biased region" description="Polar residues" evidence="1">
    <location>
        <begin position="48"/>
        <end position="61"/>
    </location>
</feature>
<evidence type="ECO:0000256" key="1">
    <source>
        <dbReference type="SAM" id="MobiDB-lite"/>
    </source>
</evidence>
<feature type="region of interest" description="Disordered" evidence="1">
    <location>
        <begin position="1"/>
        <end position="61"/>
    </location>
</feature>
<dbReference type="KEGG" id="ure:UREG_00495"/>
<dbReference type="Proteomes" id="UP000002058">
    <property type="component" value="Unassembled WGS sequence"/>
</dbReference>
<dbReference type="HOGENOM" id="CLU_2924444_0_0_1"/>
<dbReference type="AlphaFoldDB" id="C4JE71"/>
<dbReference type="RefSeq" id="XP_002540982.1">
    <property type="nucleotide sequence ID" value="XM_002540936.1"/>
</dbReference>
<dbReference type="EMBL" id="CH476615">
    <property type="protein sequence ID" value="EEP75649.1"/>
    <property type="molecule type" value="Genomic_DNA"/>
</dbReference>
<proteinExistence type="predicted"/>
<evidence type="ECO:0000313" key="3">
    <source>
        <dbReference type="Proteomes" id="UP000002058"/>
    </source>
</evidence>
<keyword evidence="3" id="KW-1185">Reference proteome</keyword>
<evidence type="ECO:0000313" key="2">
    <source>
        <dbReference type="EMBL" id="EEP75649.1"/>
    </source>
</evidence>
<organism evidence="2 3">
    <name type="scientific">Uncinocarpus reesii (strain UAMH 1704)</name>
    <dbReference type="NCBI Taxonomy" id="336963"/>
    <lineage>
        <taxon>Eukaryota</taxon>
        <taxon>Fungi</taxon>
        <taxon>Dikarya</taxon>
        <taxon>Ascomycota</taxon>
        <taxon>Pezizomycotina</taxon>
        <taxon>Eurotiomycetes</taxon>
        <taxon>Eurotiomycetidae</taxon>
        <taxon>Onygenales</taxon>
        <taxon>Onygenaceae</taxon>
        <taxon>Uncinocarpus</taxon>
    </lineage>
</organism>